<protein>
    <submittedName>
        <fullName evidence="6">RING-type domain-containing protein</fullName>
    </submittedName>
</protein>
<keyword evidence="3" id="KW-0862">Zinc</keyword>
<keyword evidence="2" id="KW-0863">Zinc-finger</keyword>
<dbReference type="SUPFAM" id="SSF57850">
    <property type="entry name" value="RING/U-box"/>
    <property type="match status" value="1"/>
</dbReference>
<dbReference type="AlphaFoldDB" id="A0A1I7TA39"/>
<dbReference type="GO" id="GO:0008270">
    <property type="term" value="F:zinc ion binding"/>
    <property type="evidence" value="ECO:0007669"/>
    <property type="project" value="UniProtKB-KW"/>
</dbReference>
<keyword evidence="1" id="KW-0479">Metal-binding</keyword>
<evidence type="ECO:0000256" key="3">
    <source>
        <dbReference type="ARBA" id="ARBA00022833"/>
    </source>
</evidence>
<feature type="compositionally biased region" description="Basic and acidic residues" evidence="4">
    <location>
        <begin position="234"/>
        <end position="270"/>
    </location>
</feature>
<name>A0A1I7TA39_9PELO</name>
<accession>A0A1I7TA39</accession>
<evidence type="ECO:0000256" key="1">
    <source>
        <dbReference type="ARBA" id="ARBA00022723"/>
    </source>
</evidence>
<reference evidence="6" key="1">
    <citation type="submission" date="2016-11" db="UniProtKB">
        <authorList>
            <consortium name="WormBaseParasite"/>
        </authorList>
    </citation>
    <scope>IDENTIFICATION</scope>
</reference>
<feature type="region of interest" description="Disordered" evidence="4">
    <location>
        <begin position="93"/>
        <end position="133"/>
    </location>
</feature>
<dbReference type="WBParaSite" id="Csp11.Scaffold561.g3911.t1">
    <property type="protein sequence ID" value="Csp11.Scaffold561.g3911.t1"/>
    <property type="gene ID" value="Csp11.Scaffold561.g3911"/>
</dbReference>
<feature type="region of interest" description="Disordered" evidence="4">
    <location>
        <begin position="180"/>
        <end position="270"/>
    </location>
</feature>
<feature type="compositionally biased region" description="Polar residues" evidence="4">
    <location>
        <begin position="1"/>
        <end position="16"/>
    </location>
</feature>
<feature type="region of interest" description="Disordered" evidence="4">
    <location>
        <begin position="1"/>
        <end position="21"/>
    </location>
</feature>
<evidence type="ECO:0000256" key="4">
    <source>
        <dbReference type="SAM" id="MobiDB-lite"/>
    </source>
</evidence>
<feature type="compositionally biased region" description="Basic and acidic residues" evidence="4">
    <location>
        <begin position="93"/>
        <end position="106"/>
    </location>
</feature>
<dbReference type="STRING" id="1561998.A0A1I7TA39"/>
<dbReference type="InterPro" id="IPR017907">
    <property type="entry name" value="Znf_RING_CS"/>
</dbReference>
<evidence type="ECO:0000313" key="5">
    <source>
        <dbReference type="Proteomes" id="UP000095282"/>
    </source>
</evidence>
<evidence type="ECO:0000256" key="2">
    <source>
        <dbReference type="ARBA" id="ARBA00022771"/>
    </source>
</evidence>
<dbReference type="PROSITE" id="PS00518">
    <property type="entry name" value="ZF_RING_1"/>
    <property type="match status" value="1"/>
</dbReference>
<dbReference type="Proteomes" id="UP000095282">
    <property type="component" value="Unplaced"/>
</dbReference>
<feature type="compositionally biased region" description="Basic and acidic residues" evidence="4">
    <location>
        <begin position="206"/>
        <end position="217"/>
    </location>
</feature>
<keyword evidence="5" id="KW-1185">Reference proteome</keyword>
<organism evidence="5 6">
    <name type="scientific">Caenorhabditis tropicalis</name>
    <dbReference type="NCBI Taxonomy" id="1561998"/>
    <lineage>
        <taxon>Eukaryota</taxon>
        <taxon>Metazoa</taxon>
        <taxon>Ecdysozoa</taxon>
        <taxon>Nematoda</taxon>
        <taxon>Chromadorea</taxon>
        <taxon>Rhabditida</taxon>
        <taxon>Rhabditina</taxon>
        <taxon>Rhabditomorpha</taxon>
        <taxon>Rhabditoidea</taxon>
        <taxon>Rhabditidae</taxon>
        <taxon>Peloderinae</taxon>
        <taxon>Caenorhabditis</taxon>
    </lineage>
</organism>
<sequence length="270" mass="30185">MNSTSKQVISSNSCTMERTEDDVGDEMDISLECDACKKLTGGLNKFELLDCGHFYCVNCAPQQIKEKHTNCFTSTSPSSAFTREISPQQIAEHDGELSQDGGERGNIRGSNRPSRRNMQNKTDGGRKRKSKKGPDQQLFYFLHLTKPVVVSLAADATYGDLLSRLHQVLGVDVKTHEIHIKTQKSSSEEGEGEYSTPGDPTPLEVVDSKTRLSDLRIPRQKMLILDVEPKKKRGSTEDKKESKKNEKENKGNQEDVHSRSRSRAEEPKSS</sequence>
<evidence type="ECO:0000313" key="6">
    <source>
        <dbReference type="WBParaSite" id="Csp11.Scaffold561.g3911.t1"/>
    </source>
</evidence>
<proteinExistence type="predicted"/>
<feature type="compositionally biased region" description="Polar residues" evidence="4">
    <location>
        <begin position="108"/>
        <end position="122"/>
    </location>
</feature>